<dbReference type="InterPro" id="IPR005501">
    <property type="entry name" value="LamB/YcsF/PxpA-like"/>
</dbReference>
<dbReference type="HAMAP" id="MF_00691">
    <property type="entry name" value="PxpA"/>
    <property type="match status" value="1"/>
</dbReference>
<keyword evidence="1" id="KW-0067">ATP-binding</keyword>
<comment type="subunit">
    <text evidence="1">Forms a complex composed of PxpA, PxpB and PxpC.</text>
</comment>
<proteinExistence type="inferred from homology"/>
<organism evidence="2">
    <name type="scientific">Sheuella amnicola</name>
    <dbReference type="NCBI Taxonomy" id="2707330"/>
    <lineage>
        <taxon>Bacteria</taxon>
        <taxon>Pseudomonadati</taxon>
        <taxon>Pseudomonadota</taxon>
        <taxon>Betaproteobacteria</taxon>
        <taxon>Burkholderiales</taxon>
        <taxon>Alcaligenaceae</taxon>
        <taxon>Sheuella</taxon>
    </lineage>
</organism>
<dbReference type="PANTHER" id="PTHR30292:SF0">
    <property type="entry name" value="5-OXOPROLINASE SUBUNIT A"/>
    <property type="match status" value="1"/>
</dbReference>
<dbReference type="AlphaFoldDB" id="A0A6B2QXQ4"/>
<gene>
    <name evidence="1" type="primary">pxpA</name>
    <name evidence="2" type="ORF">G3I67_06105</name>
</gene>
<evidence type="ECO:0000313" key="2">
    <source>
        <dbReference type="EMBL" id="NDY82801.1"/>
    </source>
</evidence>
<dbReference type="Gene3D" id="3.20.20.370">
    <property type="entry name" value="Glycoside hydrolase/deacetylase"/>
    <property type="match status" value="1"/>
</dbReference>
<dbReference type="NCBIfam" id="NF003816">
    <property type="entry name" value="PRK05406.1-5"/>
    <property type="match status" value="1"/>
</dbReference>
<dbReference type="GO" id="GO:0005975">
    <property type="term" value="P:carbohydrate metabolic process"/>
    <property type="evidence" value="ECO:0007669"/>
    <property type="project" value="InterPro"/>
</dbReference>
<keyword evidence="1" id="KW-0378">Hydrolase</keyword>
<dbReference type="SUPFAM" id="SSF88713">
    <property type="entry name" value="Glycoside hydrolase/deacetylase"/>
    <property type="match status" value="1"/>
</dbReference>
<protein>
    <recommendedName>
        <fullName evidence="1">5-oxoprolinase subunit A</fullName>
        <shortName evidence="1">5-OPase subunit A</shortName>
        <ecNumber evidence="1">3.5.2.9</ecNumber>
    </recommendedName>
    <alternativeName>
        <fullName evidence="1">5-oxoprolinase (ATP-hydrolyzing) subunit A</fullName>
    </alternativeName>
</protein>
<dbReference type="EMBL" id="JAAGRN010000003">
    <property type="protein sequence ID" value="NDY82801.1"/>
    <property type="molecule type" value="Genomic_DNA"/>
</dbReference>
<dbReference type="EC" id="3.5.2.9" evidence="1"/>
<dbReference type="GO" id="GO:0005524">
    <property type="term" value="F:ATP binding"/>
    <property type="evidence" value="ECO:0007669"/>
    <property type="project" value="UniProtKB-UniRule"/>
</dbReference>
<dbReference type="NCBIfam" id="NF003814">
    <property type="entry name" value="PRK05406.1-3"/>
    <property type="match status" value="1"/>
</dbReference>
<name>A0A6B2QXQ4_9BURK</name>
<comment type="catalytic activity">
    <reaction evidence="1">
        <text>5-oxo-L-proline + ATP + 2 H2O = L-glutamate + ADP + phosphate + H(+)</text>
        <dbReference type="Rhea" id="RHEA:10348"/>
        <dbReference type="ChEBI" id="CHEBI:15377"/>
        <dbReference type="ChEBI" id="CHEBI:15378"/>
        <dbReference type="ChEBI" id="CHEBI:29985"/>
        <dbReference type="ChEBI" id="CHEBI:30616"/>
        <dbReference type="ChEBI" id="CHEBI:43474"/>
        <dbReference type="ChEBI" id="CHEBI:58402"/>
        <dbReference type="ChEBI" id="CHEBI:456216"/>
        <dbReference type="EC" id="3.5.2.9"/>
    </reaction>
</comment>
<dbReference type="GO" id="GO:0017168">
    <property type="term" value="F:5-oxoprolinase (ATP-hydrolyzing) activity"/>
    <property type="evidence" value="ECO:0007669"/>
    <property type="project" value="UniProtKB-UniRule"/>
</dbReference>
<dbReference type="InterPro" id="IPR011330">
    <property type="entry name" value="Glyco_hydro/deAcase_b/a-brl"/>
</dbReference>
<dbReference type="CDD" id="cd10787">
    <property type="entry name" value="LamB_YcsF_like"/>
    <property type="match status" value="1"/>
</dbReference>
<accession>A0A6B2QXQ4</accession>
<reference evidence="2" key="1">
    <citation type="submission" date="2020-02" db="EMBL/GenBank/DDBJ databases">
        <authorList>
            <person name="Chen W.-M."/>
        </authorList>
    </citation>
    <scope>NUCLEOTIDE SEQUENCE</scope>
    <source>
        <strain evidence="2">NBD-18</strain>
    </source>
</reference>
<dbReference type="PANTHER" id="PTHR30292">
    <property type="entry name" value="UNCHARACTERIZED PROTEIN YBGL-RELATED"/>
    <property type="match status" value="1"/>
</dbReference>
<comment type="function">
    <text evidence="1">Catalyzes the cleavage of 5-oxoproline to form L-glutamate coupled to the hydrolysis of ATP to ADP and inorganic phosphate.</text>
</comment>
<sequence>MTRVDLNSDMGEGFGDYKMGDDAGILAIVSSANVACGFHAGDPDIMVKTFELAKERGVSIGAHPGYNDRAGFGRRIIPHSLAQIERLVAYQIGAAQALATYAGHKLTYVKTHGALGNQGQADVDVAKAVARAVRAVDPGLSILGIARSALLNVSLDMGLKAYHEIYADRAYTEEGFLVPRSEKGAVLHDPDQCAQRVLRMVSKGAIETRSGAYLDTPIDSICLHSDTPGAVGMAVQVRKTLEAAGIQIKNFSS</sequence>
<comment type="similarity">
    <text evidence="1">Belongs to the LamB/PxpA family.</text>
</comment>
<keyword evidence="1" id="KW-0547">Nucleotide-binding</keyword>
<comment type="caution">
    <text evidence="2">The sequence shown here is derived from an EMBL/GenBank/DDBJ whole genome shotgun (WGS) entry which is preliminary data.</text>
</comment>
<dbReference type="Pfam" id="PF03746">
    <property type="entry name" value="LamB_YcsF"/>
    <property type="match status" value="1"/>
</dbReference>
<evidence type="ECO:0000256" key="1">
    <source>
        <dbReference type="HAMAP-Rule" id="MF_00691"/>
    </source>
</evidence>